<gene>
    <name evidence="2" type="primary">rpfG_19</name>
    <name evidence="2" type="ORF">SDC9_174527</name>
</gene>
<protein>
    <submittedName>
        <fullName evidence="2">Cyclic di-GMP phosphodiesterase response regulator RpfG</fullName>
        <ecNumber evidence="2">3.1.4.-</ecNumber>
    </submittedName>
</protein>
<organism evidence="2">
    <name type="scientific">bioreactor metagenome</name>
    <dbReference type="NCBI Taxonomy" id="1076179"/>
    <lineage>
        <taxon>unclassified sequences</taxon>
        <taxon>metagenomes</taxon>
        <taxon>ecological metagenomes</taxon>
    </lineage>
</organism>
<dbReference type="CDD" id="cd00077">
    <property type="entry name" value="HDc"/>
    <property type="match status" value="1"/>
</dbReference>
<name>A0A645GLQ7_9ZZZZ</name>
<feature type="domain" description="HD-GYP" evidence="1">
    <location>
        <begin position="1"/>
        <end position="88"/>
    </location>
</feature>
<evidence type="ECO:0000313" key="2">
    <source>
        <dbReference type="EMBL" id="MPN27100.1"/>
    </source>
</evidence>
<reference evidence="2" key="1">
    <citation type="submission" date="2019-08" db="EMBL/GenBank/DDBJ databases">
        <authorList>
            <person name="Kucharzyk K."/>
            <person name="Murdoch R.W."/>
            <person name="Higgins S."/>
            <person name="Loffler F."/>
        </authorList>
    </citation>
    <scope>NUCLEOTIDE SEQUENCE</scope>
</reference>
<proteinExistence type="predicted"/>
<comment type="caution">
    <text evidence="2">The sequence shown here is derived from an EMBL/GenBank/DDBJ whole genome shotgun (WGS) entry which is preliminary data.</text>
</comment>
<dbReference type="Pfam" id="PF13487">
    <property type="entry name" value="HD_5"/>
    <property type="match status" value="1"/>
</dbReference>
<dbReference type="InterPro" id="IPR037522">
    <property type="entry name" value="HD_GYP_dom"/>
</dbReference>
<dbReference type="InterPro" id="IPR003607">
    <property type="entry name" value="HD/PDEase_dom"/>
</dbReference>
<dbReference type="GO" id="GO:0016787">
    <property type="term" value="F:hydrolase activity"/>
    <property type="evidence" value="ECO:0007669"/>
    <property type="project" value="UniProtKB-KW"/>
</dbReference>
<keyword evidence="2" id="KW-0378">Hydrolase</keyword>
<evidence type="ECO:0000259" key="1">
    <source>
        <dbReference type="PROSITE" id="PS51832"/>
    </source>
</evidence>
<dbReference type="EC" id="3.1.4.-" evidence="2"/>
<sequence>MLPIADWVLKHHEWWNGGGYPLALSGEEIPLECRILAIADAYDAMTSDRPYRKAMSHAAAVKELQAYSGRQFDPSLVDIFTSIYGEHA</sequence>
<dbReference type="PROSITE" id="PS51832">
    <property type="entry name" value="HD_GYP"/>
    <property type="match status" value="1"/>
</dbReference>
<dbReference type="AlphaFoldDB" id="A0A645GLQ7"/>
<accession>A0A645GLQ7</accession>
<dbReference type="PANTHER" id="PTHR43155">
    <property type="entry name" value="CYCLIC DI-GMP PHOSPHODIESTERASE PA4108-RELATED"/>
    <property type="match status" value="1"/>
</dbReference>
<dbReference type="EMBL" id="VSSQ01076868">
    <property type="protein sequence ID" value="MPN27100.1"/>
    <property type="molecule type" value="Genomic_DNA"/>
</dbReference>
<dbReference type="Gene3D" id="1.10.3210.10">
    <property type="entry name" value="Hypothetical protein af1432"/>
    <property type="match status" value="1"/>
</dbReference>
<dbReference type="SUPFAM" id="SSF109604">
    <property type="entry name" value="HD-domain/PDEase-like"/>
    <property type="match status" value="1"/>
</dbReference>